<organism evidence="2 3">
    <name type="scientific">Drosophila gunungcola</name>
    <name type="common">fruit fly</name>
    <dbReference type="NCBI Taxonomy" id="103775"/>
    <lineage>
        <taxon>Eukaryota</taxon>
        <taxon>Metazoa</taxon>
        <taxon>Ecdysozoa</taxon>
        <taxon>Arthropoda</taxon>
        <taxon>Hexapoda</taxon>
        <taxon>Insecta</taxon>
        <taxon>Pterygota</taxon>
        <taxon>Neoptera</taxon>
        <taxon>Endopterygota</taxon>
        <taxon>Diptera</taxon>
        <taxon>Brachycera</taxon>
        <taxon>Muscomorpha</taxon>
        <taxon>Ephydroidea</taxon>
        <taxon>Drosophilidae</taxon>
        <taxon>Drosophila</taxon>
        <taxon>Sophophora</taxon>
    </lineage>
</organism>
<accession>A0A9P9YBD0</accession>
<gene>
    <name evidence="2" type="ORF">M5D96_013690</name>
</gene>
<dbReference type="AlphaFoldDB" id="A0A9P9YBD0"/>
<protein>
    <submittedName>
        <fullName evidence="2">Uncharacterized protein</fullName>
    </submittedName>
</protein>
<dbReference type="EMBL" id="JAMKOV010000125">
    <property type="protein sequence ID" value="KAI8033555.1"/>
    <property type="molecule type" value="Genomic_DNA"/>
</dbReference>
<sequence length="161" mass="17471">MDISVAHVSHAFGSFEADGLVWRQHTFTSTWPDGATEAEGTRDFDPTDASTDPNPTDPSGDSDRSAGARPANKGGGCPPAVDMLKKGPWVWPEPDAHLRPILRRQHSAPVAEARPAFMRQASTPDARRWKVVIQVEWPEGIGEAPAVVAARWRGGKRCVLV</sequence>
<dbReference type="Proteomes" id="UP001059596">
    <property type="component" value="Unassembled WGS sequence"/>
</dbReference>
<evidence type="ECO:0000313" key="2">
    <source>
        <dbReference type="EMBL" id="KAI8033555.1"/>
    </source>
</evidence>
<reference evidence="2" key="1">
    <citation type="journal article" date="2023" name="Genome Biol. Evol.">
        <title>Long-read-based Genome Assembly of Drosophila gunungcola Reveals Fewer Chemosensory Genes in Flower-breeding Species.</title>
        <authorList>
            <person name="Negi A."/>
            <person name="Liao B.Y."/>
            <person name="Yeh S.D."/>
        </authorList>
    </citation>
    <scope>NUCLEOTIDE SEQUENCE</scope>
    <source>
        <strain evidence="2">Sukarami</strain>
    </source>
</reference>
<keyword evidence="3" id="KW-1185">Reference proteome</keyword>
<feature type="compositionally biased region" description="Polar residues" evidence="1">
    <location>
        <begin position="48"/>
        <end position="59"/>
    </location>
</feature>
<evidence type="ECO:0000313" key="3">
    <source>
        <dbReference type="Proteomes" id="UP001059596"/>
    </source>
</evidence>
<name>A0A9P9YBD0_9MUSC</name>
<proteinExistence type="predicted"/>
<evidence type="ECO:0000256" key="1">
    <source>
        <dbReference type="SAM" id="MobiDB-lite"/>
    </source>
</evidence>
<feature type="region of interest" description="Disordered" evidence="1">
    <location>
        <begin position="30"/>
        <end position="81"/>
    </location>
</feature>
<comment type="caution">
    <text evidence="2">The sequence shown here is derived from an EMBL/GenBank/DDBJ whole genome shotgun (WGS) entry which is preliminary data.</text>
</comment>